<gene>
    <name evidence="5" type="ORF">AWB65_05270</name>
</gene>
<dbReference type="Pfam" id="PF13692">
    <property type="entry name" value="Glyco_trans_1_4"/>
    <property type="match status" value="1"/>
</dbReference>
<dbReference type="InterPro" id="IPR029063">
    <property type="entry name" value="SAM-dependent_MTases_sf"/>
</dbReference>
<dbReference type="GO" id="GO:0016757">
    <property type="term" value="F:glycosyltransferase activity"/>
    <property type="evidence" value="ECO:0007669"/>
    <property type="project" value="UniProtKB-KW"/>
</dbReference>
<dbReference type="SUPFAM" id="SSF53756">
    <property type="entry name" value="UDP-Glycosyltransferase/glycogen phosphorylase"/>
    <property type="match status" value="1"/>
</dbReference>
<evidence type="ECO:0000256" key="3">
    <source>
        <dbReference type="SAM" id="MobiDB-lite"/>
    </source>
</evidence>
<evidence type="ECO:0000313" key="6">
    <source>
        <dbReference type="Proteomes" id="UP000054977"/>
    </source>
</evidence>
<protein>
    <submittedName>
        <fullName evidence="5">Lipopolysaccharide biosynthesis protein-like protein</fullName>
    </submittedName>
</protein>
<dbReference type="Pfam" id="PF05045">
    <property type="entry name" value="RgpF"/>
    <property type="match status" value="1"/>
</dbReference>
<dbReference type="InterPro" id="IPR013217">
    <property type="entry name" value="Methyltransf_12"/>
</dbReference>
<comment type="caution">
    <text evidence="5">The sequence shown here is derived from an EMBL/GenBank/DDBJ whole genome shotgun (WGS) entry which is preliminary data.</text>
</comment>
<dbReference type="PANTHER" id="PTHR12526">
    <property type="entry name" value="GLYCOSYLTRANSFERASE"/>
    <property type="match status" value="1"/>
</dbReference>
<dbReference type="RefSeq" id="WP_087669957.1">
    <property type="nucleotide sequence ID" value="NZ_FCNW02000041.1"/>
</dbReference>
<name>A0A158IQR5_9BURK</name>
<dbReference type="Gene3D" id="3.40.50.150">
    <property type="entry name" value="Vaccinia Virus protein VP39"/>
    <property type="match status" value="1"/>
</dbReference>
<proteinExistence type="predicted"/>
<dbReference type="CDD" id="cd02440">
    <property type="entry name" value="AdoMet_MTases"/>
    <property type="match status" value="1"/>
</dbReference>
<dbReference type="Proteomes" id="UP000054977">
    <property type="component" value="Unassembled WGS sequence"/>
</dbReference>
<evidence type="ECO:0000313" key="5">
    <source>
        <dbReference type="EMBL" id="SAL59052.1"/>
    </source>
</evidence>
<dbReference type="CDD" id="cd03801">
    <property type="entry name" value="GT4_PimA-like"/>
    <property type="match status" value="1"/>
</dbReference>
<keyword evidence="1" id="KW-0328">Glycosyltransferase</keyword>
<keyword evidence="2" id="KW-0808">Transferase</keyword>
<dbReference type="PANTHER" id="PTHR12526:SF629">
    <property type="entry name" value="TEICHURONIC ACID BIOSYNTHESIS GLYCOSYLTRANSFERASE TUAH-RELATED"/>
    <property type="match status" value="1"/>
</dbReference>
<dbReference type="EMBL" id="FCNW02000041">
    <property type="protein sequence ID" value="SAL59052.1"/>
    <property type="molecule type" value="Genomic_DNA"/>
</dbReference>
<evidence type="ECO:0000256" key="2">
    <source>
        <dbReference type="ARBA" id="ARBA00022679"/>
    </source>
</evidence>
<accession>A0A158IQR5</accession>
<sequence>MKGNQVTALLEQAGYVHDARANIWSRPDYGSIGYTDGDEAEERLLRILEKATDLSVLSAELRAHCTDWPSTYHLSGTRANILRPCEHLLLKGDILEVGAGCGAITRYLGESGANVYALEGSIRRATIARTRTRDLPSVTVIAERFDDFRSEQRFDVITLIGVLEYANLFTGGDNPHRAMLERIRSLLKPDGKIIIAIENQLGLKYFAGAPEDHLGQPMYGIEGRYRNDEPQTFGREVLRDMLRESGYPQSQFLAPFPDYKLPTAVISEAGMKHRAFDAAALAAQTVRRDPQLPPFCNFALELAWPQIFDNGIGLDLANSFLIVASPKDAPLGGPDALAYYYSTDRQATYCKETAFRAVGAGVEVDYTLLARADQRELAVEAKVLQFRCPATAVYSKGKALSLGFVRIVSRDAWSIDEVGAFLIDYVRRLAQLAGRAEGELRSDAEAVLPGRFFDILPQNIIIRDDGTADIIDKEWSAVEDVPVQRLLFRTLLWMSGAPTAFGTETAAGITTRLALIREGLRAAGYPLTDERYETFVELECAAQAQVTGTAVAESICRWIEEPLPRYTLAQALKVRDGEIAERDRRIGNLMNAQAAHEAAYAQQMAERDQQLAQREQRLAELDGEVGVLADQIKVFKERFHAANAALVEQNYRVHTLSATVDELRHAGNELQRLRNTKLFRLRAALTSPGFGPRRIAKIGYLSAALITPRALRTWLGPAVARLRRSAGATPAALESHRSAGMPSKAVAGHAPHTGSADQAVLTPRHETAGMPADFDAEFYLREYADVRESGANPYEHYVLYGQSEGRRAKAPTESNTSGTPAFDEAFYLLQYPDIRQAGVDPYQHFIAHGKAEGRTGAPPIVEMHPGPTGMVPGRETVLVVTHEASRSGAPILSLNIMRHLQEFNVVSLLLGDGPLMDAFREASAVTVGPTRIRGNQIAGTYVVDKLLETFQFGFAITNSVESSVVLKGLAQHGVPTVSLIHEFAAYTRPPQVFPEAIRWASESVFSANVTHENAVSLHPDLADAPFHLLPQGRCEIDAEEGDTGRTHADVDEDVRKLLRPEGTTADTVVILGLGTVQLRKGVDLFLDCAARVLRANPDGDFHFVWFGKGYDPEHDLQYSAYLIEQIRRSGLKDRVAIFDETPSIEAVYRQADILLVTSRLDPLPNVAIDSMTDGLPVLCFEKATGIADILVAGGLGEACVSPYLDTDAMAAQVSALIRSKSFRESVGEQSRQLALKTFDMPKYVDELKRLASTAATVVAQQERDVATILEAGVVRFDFFDGSVADNRPAEAKVLEHVRSWATGVSRRKVMPGFHPGIYMEQSSAWREGVDPTGSFLREGQPDGPWKYEVITEQSRRLAVPEGTRVGLHVHAYYADLLAQVTSGLNENRIRPDLFVSIGDTTDRSQIDRALKAYAGSVVDVKVVPNVGRDIGPFLSEFGDVFAGAYDIIGHLHTKKTADLKTTIVGENWYRFLILNLIGGENQMADIIVGQLANDRSLGLVFADDPHEVGWGKNKAFAGPIARRLGIDVLPKYFSFPVGTMFWTKVNALRPLFDLRLGWGDYPVEPLPYDGSTLHALERLLPFVVAKQGYRFATSNVSGVSR</sequence>
<organism evidence="5 6">
    <name type="scientific">Caballeronia humi</name>
    <dbReference type="NCBI Taxonomy" id="326474"/>
    <lineage>
        <taxon>Bacteria</taxon>
        <taxon>Pseudomonadati</taxon>
        <taxon>Pseudomonadota</taxon>
        <taxon>Betaproteobacteria</taxon>
        <taxon>Burkholderiales</taxon>
        <taxon>Burkholderiaceae</taxon>
        <taxon>Caballeronia</taxon>
    </lineage>
</organism>
<dbReference type="STRING" id="326474.AWB65_05270"/>
<dbReference type="Pfam" id="PF08242">
    <property type="entry name" value="Methyltransf_12"/>
    <property type="match status" value="1"/>
</dbReference>
<reference evidence="5" key="1">
    <citation type="submission" date="2016-01" db="EMBL/GenBank/DDBJ databases">
        <authorList>
            <person name="Peeters C."/>
        </authorList>
    </citation>
    <scope>NUCLEOTIDE SEQUENCE [LARGE SCALE GENOMIC DNA]</scope>
    <source>
        <strain evidence="5">LMG 22934</strain>
    </source>
</reference>
<evidence type="ECO:0000259" key="4">
    <source>
        <dbReference type="Pfam" id="PF08242"/>
    </source>
</evidence>
<feature type="domain" description="Methyltransferase type 12" evidence="4">
    <location>
        <begin position="95"/>
        <end position="193"/>
    </location>
</feature>
<dbReference type="Gene3D" id="3.40.50.2000">
    <property type="entry name" value="Glycogen Phosphorylase B"/>
    <property type="match status" value="1"/>
</dbReference>
<dbReference type="InterPro" id="IPR007739">
    <property type="entry name" value="RgpF"/>
</dbReference>
<feature type="region of interest" description="Disordered" evidence="3">
    <location>
        <begin position="730"/>
        <end position="756"/>
    </location>
</feature>
<keyword evidence="6" id="KW-1185">Reference proteome</keyword>
<evidence type="ECO:0000256" key="1">
    <source>
        <dbReference type="ARBA" id="ARBA00022676"/>
    </source>
</evidence>
<dbReference type="SUPFAM" id="SSF53335">
    <property type="entry name" value="S-adenosyl-L-methionine-dependent methyltransferases"/>
    <property type="match status" value="1"/>
</dbReference>